<dbReference type="Proteomes" id="UP000236514">
    <property type="component" value="Unassembled WGS sequence"/>
</dbReference>
<feature type="transmembrane region" description="Helical" evidence="10">
    <location>
        <begin position="89"/>
        <end position="114"/>
    </location>
</feature>
<dbReference type="RefSeq" id="WP_004563102.1">
    <property type="nucleotide sequence ID" value="NZ_AP024320.1"/>
</dbReference>
<evidence type="ECO:0000256" key="3">
    <source>
        <dbReference type="ARBA" id="ARBA00022692"/>
    </source>
</evidence>
<comment type="similarity">
    <text evidence="7 10">Belongs to the fluoride channel Fluc/FEX (TC 1.A.43) family.</text>
</comment>
<dbReference type="GO" id="GO:0046872">
    <property type="term" value="F:metal ion binding"/>
    <property type="evidence" value="ECO:0007669"/>
    <property type="project" value="UniProtKB-KW"/>
</dbReference>
<comment type="caution">
    <text evidence="10">Lacks conserved residue(s) required for the propagation of feature annotation.</text>
</comment>
<keyword evidence="5 10" id="KW-0472">Membrane</keyword>
<evidence type="ECO:0000313" key="12">
    <source>
        <dbReference type="EMBL" id="APU46701.1"/>
    </source>
</evidence>
<evidence type="ECO:0000256" key="1">
    <source>
        <dbReference type="ARBA" id="ARBA00004651"/>
    </source>
</evidence>
<proteinExistence type="inferred from homology"/>
<dbReference type="HAMAP" id="MF_00454">
    <property type="entry name" value="FluC"/>
    <property type="match status" value="1"/>
</dbReference>
<protein>
    <recommendedName>
        <fullName evidence="10">Fluoride-specific ion channel FluC</fullName>
    </recommendedName>
</protein>
<keyword evidence="6 10" id="KW-0407">Ion channel</keyword>
<evidence type="ECO:0000313" key="18">
    <source>
        <dbReference type="Proteomes" id="UP000653631"/>
    </source>
</evidence>
<reference evidence="14 17" key="3">
    <citation type="submission" date="2018-01" db="EMBL/GenBank/DDBJ databases">
        <title>Draft genome sequence of the feruloyl esterase-producing strain Lactobacillus fermentum CRL 1446, isolated from artisanal goat milk cheese.</title>
        <authorList>
            <person name="Abeijon Mukdsi M.C."/>
            <person name="Saavedra L."/>
            <person name="Gauffin Cano M.P."/>
            <person name="Hebert E.M."/>
            <person name="Medina R.B."/>
        </authorList>
    </citation>
    <scope>NUCLEOTIDE SEQUENCE [LARGE SCALE GENOMIC DNA]</scope>
    <source>
        <strain evidence="14 17">CRL 1446</strain>
    </source>
</reference>
<evidence type="ECO:0000313" key="15">
    <source>
        <dbReference type="Proteomes" id="UP000094714"/>
    </source>
</evidence>
<comment type="activity regulation">
    <text evidence="10">Na(+) is not transported, but it plays an essential structural role and its presence is essential for fluoride channel function.</text>
</comment>
<evidence type="ECO:0000256" key="5">
    <source>
        <dbReference type="ARBA" id="ARBA00023136"/>
    </source>
</evidence>
<keyword evidence="10" id="KW-0915">Sodium</keyword>
<dbReference type="EMBL" id="BOLH01000013">
    <property type="protein sequence ID" value="GIC72324.1"/>
    <property type="molecule type" value="Genomic_DNA"/>
</dbReference>
<evidence type="ECO:0000256" key="2">
    <source>
        <dbReference type="ARBA" id="ARBA00022475"/>
    </source>
</evidence>
<evidence type="ECO:0000256" key="7">
    <source>
        <dbReference type="ARBA" id="ARBA00035120"/>
    </source>
</evidence>
<comment type="subcellular location">
    <subcellularLocation>
        <location evidence="1 10">Cell membrane</location>
        <topology evidence="1 10">Multi-pass membrane protein</topology>
    </subcellularLocation>
</comment>
<dbReference type="GO" id="GO:0005886">
    <property type="term" value="C:plasma membrane"/>
    <property type="evidence" value="ECO:0007669"/>
    <property type="project" value="UniProtKB-SubCell"/>
</dbReference>
<dbReference type="GO" id="GO:0062054">
    <property type="term" value="F:fluoride channel activity"/>
    <property type="evidence" value="ECO:0007669"/>
    <property type="project" value="UniProtKB-UniRule"/>
</dbReference>
<comment type="catalytic activity">
    <reaction evidence="8">
        <text>fluoride(in) = fluoride(out)</text>
        <dbReference type="Rhea" id="RHEA:76159"/>
        <dbReference type="ChEBI" id="CHEBI:17051"/>
    </reaction>
    <physiologicalReaction direction="left-to-right" evidence="8">
        <dbReference type="Rhea" id="RHEA:76160"/>
    </physiologicalReaction>
</comment>
<evidence type="ECO:0000256" key="8">
    <source>
        <dbReference type="ARBA" id="ARBA00035585"/>
    </source>
</evidence>
<keyword evidence="2 10" id="KW-1003">Cell membrane</keyword>
<evidence type="ECO:0000313" key="17">
    <source>
        <dbReference type="Proteomes" id="UP000236514"/>
    </source>
</evidence>
<dbReference type="Pfam" id="PF02537">
    <property type="entry name" value="CRCB"/>
    <property type="match status" value="1"/>
</dbReference>
<dbReference type="OrthoDB" id="9799631at2"/>
<gene>
    <name evidence="13" type="primary">crcB2_1</name>
    <name evidence="10" type="synonym">crcB</name>
    <name evidence="10" type="synonym">fluC</name>
    <name evidence="12" type="ORF">BUW47_09930</name>
    <name evidence="14" type="ORF">C1Y38_04560</name>
    <name evidence="11" type="ORF">LACFE_CDS0039</name>
    <name evidence="13" type="ORF">LF01B1_13390</name>
</gene>
<dbReference type="GO" id="GO:0140114">
    <property type="term" value="P:cellular detoxification of fluoride"/>
    <property type="evidence" value="ECO:0007669"/>
    <property type="project" value="UniProtKB-UniRule"/>
</dbReference>
<feature type="binding site" evidence="10">
    <location>
        <position position="69"/>
    </location>
    <ligand>
        <name>Na(+)</name>
        <dbReference type="ChEBI" id="CHEBI:29101"/>
        <note>structural</note>
    </ligand>
</feature>
<reference evidence="12 16" key="2">
    <citation type="submission" date="2016-12" db="EMBL/GenBank/DDBJ databases">
        <title>Complete Genome Sequence of Lactobacillus fermentum Strain SNUV175, a Probiotic for Treatment of Bacterial Vaginosis.</title>
        <authorList>
            <person name="Lee S."/>
            <person name="You H.J."/>
            <person name="Kwon B."/>
            <person name="Ko G."/>
        </authorList>
    </citation>
    <scope>NUCLEOTIDE SEQUENCE [LARGE SCALE GENOMIC DNA]</scope>
    <source>
        <strain evidence="12 16">SNUV175</strain>
    </source>
</reference>
<name>A0A0G9GJW7_LIMFE</name>
<dbReference type="PATRIC" id="fig|1613.112.peg.44"/>
<evidence type="ECO:0000313" key="13">
    <source>
        <dbReference type="EMBL" id="GIC72324.1"/>
    </source>
</evidence>
<dbReference type="Proteomes" id="UP000185427">
    <property type="component" value="Chromosome"/>
</dbReference>
<reference evidence="11 15" key="1">
    <citation type="submission" date="2016-09" db="EMBL/GenBank/DDBJ databases">
        <title>Genome Sequence of the Lactobacillus fermentum strain NCC2970 (CNCM I-5068).</title>
        <authorList>
            <person name="Barretto C."/>
            <person name="Ngom-Bru C."/>
            <person name="Genevaz A."/>
            <person name="Fournier C."/>
            <person name="Moine D."/>
            <person name="Kassam M."/>
            <person name="Iltis A."/>
            <person name="Sagory-Zalkind P."/>
            <person name="Faucherand G."/>
            <person name="Descombes P."/>
            <person name="Duboux S."/>
        </authorList>
    </citation>
    <scope>NUCLEOTIDE SEQUENCE [LARGE SCALE GENOMIC DNA]</scope>
    <source>
        <strain evidence="11 15">NCC2970</strain>
    </source>
</reference>
<sequence>MKNGSAVLIGGFSGGILRAALGLVVVTPIATLLVNLVGAFLLSFWTYWGIERGAFPSWVNLGVGTGLIGAFTTFSTMSTVTVGLLSTNVVLGLAYLLVTAVAGLAMAGLGFWLAKKVGKAQ</sequence>
<evidence type="ECO:0000313" key="14">
    <source>
        <dbReference type="EMBL" id="PNV58038.1"/>
    </source>
</evidence>
<dbReference type="Proteomes" id="UP000094714">
    <property type="component" value="Chromosome"/>
</dbReference>
<dbReference type="STRING" id="1613.GCA_002119645_01277"/>
<evidence type="ECO:0000256" key="6">
    <source>
        <dbReference type="ARBA" id="ARBA00023303"/>
    </source>
</evidence>
<dbReference type="GeneID" id="83714512"/>
<reference evidence="13 18" key="4">
    <citation type="submission" date="2021-01" db="EMBL/GenBank/DDBJ databases">
        <title>Development of a method for detection of lactic acid bacteria that cause putrefactive shochu mash.</title>
        <authorList>
            <person name="Takashita H."/>
            <person name="Fujihara E."/>
            <person name="Takayama K."/>
            <person name="Yamamoto H."/>
            <person name="Mizutani M."/>
            <person name="Kajiwara Y."/>
        </authorList>
    </citation>
    <scope>NUCLEOTIDE SEQUENCE [LARGE SCALE GENOMIC DNA]</scope>
    <source>
        <strain evidence="13 18">01-B1</strain>
    </source>
</reference>
<organism evidence="14 17">
    <name type="scientific">Limosilactobacillus fermentum</name>
    <name type="common">Lactobacillus fermentum</name>
    <dbReference type="NCBI Taxonomy" id="1613"/>
    <lineage>
        <taxon>Bacteria</taxon>
        <taxon>Bacillati</taxon>
        <taxon>Bacillota</taxon>
        <taxon>Bacilli</taxon>
        <taxon>Lactobacillales</taxon>
        <taxon>Lactobacillaceae</taxon>
        <taxon>Limosilactobacillus</taxon>
    </lineage>
</organism>
<keyword evidence="10" id="KW-0479">Metal-binding</keyword>
<dbReference type="EMBL" id="CP017151">
    <property type="protein sequence ID" value="AOR73522.1"/>
    <property type="molecule type" value="Genomic_DNA"/>
</dbReference>
<dbReference type="EMBL" id="CP019030">
    <property type="protein sequence ID" value="APU46701.1"/>
    <property type="molecule type" value="Genomic_DNA"/>
</dbReference>
<keyword evidence="10" id="KW-0406">Ion transport</keyword>
<accession>A0A0G9GJW7</accession>
<evidence type="ECO:0000313" key="11">
    <source>
        <dbReference type="EMBL" id="AOR73522.1"/>
    </source>
</evidence>
<feature type="transmembrane region" description="Helical" evidence="10">
    <location>
        <begin position="57"/>
        <end position="77"/>
    </location>
</feature>
<dbReference type="InterPro" id="IPR003691">
    <property type="entry name" value="FluC"/>
</dbReference>
<dbReference type="AlphaFoldDB" id="A0A0G9GJW7"/>
<keyword evidence="10" id="KW-0813">Transport</keyword>
<evidence type="ECO:0000256" key="9">
    <source>
        <dbReference type="ARBA" id="ARBA00049940"/>
    </source>
</evidence>
<feature type="binding site" evidence="10">
    <location>
        <position position="72"/>
    </location>
    <ligand>
        <name>Na(+)</name>
        <dbReference type="ChEBI" id="CHEBI:29101"/>
        <note>structural</note>
    </ligand>
</feature>
<keyword evidence="4 10" id="KW-1133">Transmembrane helix</keyword>
<keyword evidence="3 10" id="KW-0812">Transmembrane</keyword>
<evidence type="ECO:0000256" key="10">
    <source>
        <dbReference type="HAMAP-Rule" id="MF_00454"/>
    </source>
</evidence>
<dbReference type="EMBL" id="POTQ01000007">
    <property type="protein sequence ID" value="PNV58038.1"/>
    <property type="molecule type" value="Genomic_DNA"/>
</dbReference>
<evidence type="ECO:0000256" key="4">
    <source>
        <dbReference type="ARBA" id="ARBA00022989"/>
    </source>
</evidence>
<dbReference type="Proteomes" id="UP000653631">
    <property type="component" value="Unassembled WGS sequence"/>
</dbReference>
<comment type="function">
    <text evidence="9 10">Fluoride-specific ion channel. Important for reducing fluoride concentration in the cell, thus reducing its toxicity.</text>
</comment>
<evidence type="ECO:0000313" key="16">
    <source>
        <dbReference type="Proteomes" id="UP000185427"/>
    </source>
</evidence>